<evidence type="ECO:0000256" key="3">
    <source>
        <dbReference type="ARBA" id="ARBA00004496"/>
    </source>
</evidence>
<evidence type="ECO:0000313" key="12">
    <source>
        <dbReference type="EMBL" id="HFC92568.1"/>
    </source>
</evidence>
<dbReference type="InterPro" id="IPR004515">
    <property type="entry name" value="Phosphoheptose_Isoase"/>
</dbReference>
<evidence type="ECO:0000259" key="11">
    <source>
        <dbReference type="PROSITE" id="PS51464"/>
    </source>
</evidence>
<keyword evidence="6 10" id="KW-0479">Metal-binding</keyword>
<keyword evidence="9 10" id="KW-0119">Carbohydrate metabolism</keyword>
<dbReference type="EC" id="5.3.1.28" evidence="10"/>
<evidence type="ECO:0000256" key="4">
    <source>
        <dbReference type="ARBA" id="ARBA00009894"/>
    </source>
</evidence>
<dbReference type="InterPro" id="IPR001347">
    <property type="entry name" value="SIS_dom"/>
</dbReference>
<dbReference type="Gene3D" id="3.40.50.10490">
    <property type="entry name" value="Glucose-6-phosphate isomerase like protein, domain 1"/>
    <property type="match status" value="1"/>
</dbReference>
<dbReference type="InterPro" id="IPR050099">
    <property type="entry name" value="SIS_GmhA/DiaA_subfam"/>
</dbReference>
<dbReference type="HAMAP" id="MF_00067">
    <property type="entry name" value="GmhA"/>
    <property type="match status" value="1"/>
</dbReference>
<dbReference type="EMBL" id="DRMS01000265">
    <property type="protein sequence ID" value="HFC92568.1"/>
    <property type="molecule type" value="Genomic_DNA"/>
</dbReference>
<comment type="pathway">
    <text evidence="10">Carbohydrate biosynthesis; D-glycero-D-manno-heptose 7-phosphate biosynthesis; D-glycero-alpha-D-manno-heptose 7-phosphate and D-glycero-beta-D-manno-heptose 7-phosphate from sedoheptulose 7-phosphate: step 1/1.</text>
</comment>
<feature type="binding site" evidence="10">
    <location>
        <position position="175"/>
    </location>
    <ligand>
        <name>Zn(2+)</name>
        <dbReference type="ChEBI" id="CHEBI:29105"/>
    </ligand>
</feature>
<comment type="miscellaneous">
    <text evidence="10">The reaction produces a racemic mixture of D-glycero-alpha-D-manno-heptose 7-phosphate and D-glycero-beta-D-manno-heptose 7-phosphate.</text>
</comment>
<dbReference type="Proteomes" id="UP000885750">
    <property type="component" value="Unassembled WGS sequence"/>
</dbReference>
<dbReference type="GO" id="GO:0005975">
    <property type="term" value="P:carbohydrate metabolic process"/>
    <property type="evidence" value="ECO:0007669"/>
    <property type="project" value="UniProtKB-UniRule"/>
</dbReference>
<dbReference type="GO" id="GO:0008968">
    <property type="term" value="F:D-sedoheptulose 7-phosphate isomerase activity"/>
    <property type="evidence" value="ECO:0007669"/>
    <property type="project" value="UniProtKB-UniRule"/>
</dbReference>
<sequence length="187" mass="20211">MTSFSSIIAEHQDVIYHLGKQTVQIEAAGALIVETLHQGNKILLCGNGGSASDCQHLATEFMVRYVNQRRPLPAIALTTDTSILTAHTNDFGFKHLFSRQVEALGHSGDCLIAISTSGHSENIIAAVKAAKNKQMNSVILTGRTGGKLVGLSPYCITVPSDTTARIQEAHIVIGHWWCQLADENFSE</sequence>
<name>A0A7V2T2X2_LEUMU</name>
<feature type="binding site" evidence="10">
    <location>
        <position position="167"/>
    </location>
    <ligand>
        <name>Zn(2+)</name>
        <dbReference type="ChEBI" id="CHEBI:29105"/>
    </ligand>
</feature>
<protein>
    <recommendedName>
        <fullName evidence="10">Phosphoheptose isomerase</fullName>
        <ecNumber evidence="10">5.3.1.28</ecNumber>
    </recommendedName>
    <alternativeName>
        <fullName evidence="10">Sedoheptulose 7-phosphate isomerase</fullName>
    </alternativeName>
</protein>
<comment type="catalytic activity">
    <reaction evidence="1 10">
        <text>2 D-sedoheptulose 7-phosphate = D-glycero-alpha-D-manno-heptose 7-phosphate + D-glycero-beta-D-manno-heptose 7-phosphate</text>
        <dbReference type="Rhea" id="RHEA:27489"/>
        <dbReference type="ChEBI" id="CHEBI:57483"/>
        <dbReference type="ChEBI" id="CHEBI:60203"/>
        <dbReference type="ChEBI" id="CHEBI:60204"/>
        <dbReference type="EC" id="5.3.1.28"/>
    </reaction>
</comment>
<feature type="binding site" evidence="10">
    <location>
        <position position="120"/>
    </location>
    <ligand>
        <name>substrate</name>
    </ligand>
</feature>
<keyword evidence="5 10" id="KW-0963">Cytoplasm</keyword>
<comment type="function">
    <text evidence="2 10">Catalyzes the isomerization of sedoheptulose 7-phosphate in D-glycero-D-manno-heptose 7-phosphate.</text>
</comment>
<feature type="binding site" evidence="10">
    <location>
        <position position="167"/>
    </location>
    <ligand>
        <name>substrate</name>
    </ligand>
</feature>
<evidence type="ECO:0000256" key="10">
    <source>
        <dbReference type="HAMAP-Rule" id="MF_00067"/>
    </source>
</evidence>
<feature type="domain" description="SIS" evidence="11">
    <location>
        <begin position="32"/>
        <end position="187"/>
    </location>
</feature>
<keyword evidence="7 10" id="KW-0862">Zinc</keyword>
<dbReference type="Pfam" id="PF13580">
    <property type="entry name" value="SIS_2"/>
    <property type="match status" value="1"/>
</dbReference>
<dbReference type="GO" id="GO:2001061">
    <property type="term" value="P:D-glycero-D-manno-heptose 7-phosphate biosynthetic process"/>
    <property type="evidence" value="ECO:0007669"/>
    <property type="project" value="UniProtKB-UniPathway"/>
</dbReference>
<comment type="subcellular location">
    <subcellularLocation>
        <location evidence="3 10">Cytoplasm</location>
    </subcellularLocation>
</comment>
<proteinExistence type="inferred from homology"/>
<gene>
    <name evidence="10" type="primary">gmhA</name>
    <name evidence="12" type="ORF">ENJ51_07120</name>
</gene>
<dbReference type="GO" id="GO:0008270">
    <property type="term" value="F:zinc ion binding"/>
    <property type="evidence" value="ECO:0007669"/>
    <property type="project" value="UniProtKB-UniRule"/>
</dbReference>
<evidence type="ECO:0000256" key="5">
    <source>
        <dbReference type="ARBA" id="ARBA00022490"/>
    </source>
</evidence>
<evidence type="ECO:0000256" key="8">
    <source>
        <dbReference type="ARBA" id="ARBA00023235"/>
    </source>
</evidence>
<evidence type="ECO:0000256" key="2">
    <source>
        <dbReference type="ARBA" id="ARBA00003172"/>
    </source>
</evidence>
<dbReference type="SUPFAM" id="SSF53697">
    <property type="entry name" value="SIS domain"/>
    <property type="match status" value="1"/>
</dbReference>
<dbReference type="InterPro" id="IPR035461">
    <property type="entry name" value="GmhA/DiaA"/>
</dbReference>
<organism evidence="12">
    <name type="scientific">Leucothrix mucor</name>
    <dbReference type="NCBI Taxonomy" id="45248"/>
    <lineage>
        <taxon>Bacteria</taxon>
        <taxon>Pseudomonadati</taxon>
        <taxon>Pseudomonadota</taxon>
        <taxon>Gammaproteobacteria</taxon>
        <taxon>Thiotrichales</taxon>
        <taxon>Thiotrichaceae</taxon>
        <taxon>Leucothrix</taxon>
    </lineage>
</organism>
<comment type="similarity">
    <text evidence="4 10">Belongs to the SIS family. GmhA subfamily.</text>
</comment>
<dbReference type="PROSITE" id="PS51464">
    <property type="entry name" value="SIS"/>
    <property type="match status" value="1"/>
</dbReference>
<evidence type="ECO:0000256" key="9">
    <source>
        <dbReference type="ARBA" id="ARBA00023277"/>
    </source>
</evidence>
<feature type="binding site" evidence="10">
    <location>
        <begin position="47"/>
        <end position="49"/>
    </location>
    <ligand>
        <name>substrate</name>
    </ligand>
</feature>
<dbReference type="UniPathway" id="UPA00041">
    <property type="reaction ID" value="UER00436"/>
</dbReference>
<dbReference type="AlphaFoldDB" id="A0A7V2T2X2"/>
<keyword evidence="8 10" id="KW-0413">Isomerase</keyword>
<evidence type="ECO:0000256" key="7">
    <source>
        <dbReference type="ARBA" id="ARBA00022833"/>
    </source>
</evidence>
<comment type="cofactor">
    <cofactor evidence="10">
        <name>Zn(2+)</name>
        <dbReference type="ChEBI" id="CHEBI:29105"/>
    </cofactor>
    <text evidence="10">Binds 1 zinc ion per subunit.</text>
</comment>
<feature type="binding site" evidence="10">
    <location>
        <begin position="89"/>
        <end position="90"/>
    </location>
    <ligand>
        <name>substrate</name>
    </ligand>
</feature>
<comment type="caution">
    <text evidence="12">The sequence shown here is derived from an EMBL/GenBank/DDBJ whole genome shotgun (WGS) entry which is preliminary data.</text>
</comment>
<accession>A0A7V2T2X2</accession>
<feature type="binding site" evidence="10">
    <location>
        <position position="60"/>
    </location>
    <ligand>
        <name>substrate</name>
    </ligand>
</feature>
<comment type="subunit">
    <text evidence="10">Homotetramer.</text>
</comment>
<feature type="binding site" evidence="10">
    <location>
        <position position="56"/>
    </location>
    <ligand>
        <name>Zn(2+)</name>
        <dbReference type="ChEBI" id="CHEBI:29105"/>
    </ligand>
</feature>
<reference evidence="12" key="1">
    <citation type="journal article" date="2020" name="mSystems">
        <title>Genome- and Community-Level Interaction Insights into Carbon Utilization and Element Cycling Functions of Hydrothermarchaeota in Hydrothermal Sediment.</title>
        <authorList>
            <person name="Zhou Z."/>
            <person name="Liu Y."/>
            <person name="Xu W."/>
            <person name="Pan J."/>
            <person name="Luo Z.H."/>
            <person name="Li M."/>
        </authorList>
    </citation>
    <scope>NUCLEOTIDE SEQUENCE [LARGE SCALE GENOMIC DNA]</scope>
    <source>
        <strain evidence="12">HyVt-493</strain>
    </source>
</reference>
<dbReference type="GO" id="GO:0005737">
    <property type="term" value="C:cytoplasm"/>
    <property type="evidence" value="ECO:0007669"/>
    <property type="project" value="UniProtKB-SubCell"/>
</dbReference>
<evidence type="ECO:0000256" key="1">
    <source>
        <dbReference type="ARBA" id="ARBA00000348"/>
    </source>
</evidence>
<feature type="binding site" evidence="10">
    <location>
        <position position="60"/>
    </location>
    <ligand>
        <name>Zn(2+)</name>
        <dbReference type="ChEBI" id="CHEBI:29105"/>
    </ligand>
</feature>
<feature type="binding site" evidence="10">
    <location>
        <begin position="115"/>
        <end position="117"/>
    </location>
    <ligand>
        <name>substrate</name>
    </ligand>
</feature>
<dbReference type="InterPro" id="IPR046348">
    <property type="entry name" value="SIS_dom_sf"/>
</dbReference>
<dbReference type="CDD" id="cd05006">
    <property type="entry name" value="SIS_GmhA"/>
    <property type="match status" value="1"/>
</dbReference>
<dbReference type="PANTHER" id="PTHR30390">
    <property type="entry name" value="SEDOHEPTULOSE 7-PHOSPHATE ISOMERASE / DNAA INITIATOR-ASSOCIATING FACTOR FOR REPLICATION INITIATION"/>
    <property type="match status" value="1"/>
</dbReference>
<dbReference type="GO" id="GO:0097367">
    <property type="term" value="F:carbohydrate derivative binding"/>
    <property type="evidence" value="ECO:0007669"/>
    <property type="project" value="InterPro"/>
</dbReference>
<evidence type="ECO:0000256" key="6">
    <source>
        <dbReference type="ARBA" id="ARBA00022723"/>
    </source>
</evidence>